<dbReference type="EMBL" id="OU895877">
    <property type="protein sequence ID" value="CAG9798856.1"/>
    <property type="molecule type" value="Genomic_DNA"/>
</dbReference>
<feature type="region of interest" description="Disordered" evidence="1">
    <location>
        <begin position="104"/>
        <end position="126"/>
    </location>
</feature>
<feature type="compositionally biased region" description="Basic residues" evidence="1">
    <location>
        <begin position="214"/>
        <end position="226"/>
    </location>
</feature>
<sequence>MLSHESMENLLDNLESELSELVELDVPKDTNHQIGDRKKSLFVQEVKTIEEKSQKKPSPPPVPARRNISRSPLTIQPPTPASRRINALDKIEKNNENEIIQLQSLNSENESFSSESKKISQSSSKHNTVISINEIKKKKKKEPTSSIRVFHEAEKMPDDINETFFVIKHGKWADDNTKSTKETDFIAVDKEEDVEESESVKNLSDEIPSLETKVKKRQEKKNKNLNKKRDSLTTSITTSFTSSSSESLSDEIPQPQKKTKNHMSKNIGQKKSKKLSDDQTRTSNIEESIKETKRMEITSCDKAIAIYIKSTSSIKYRSEIKGLRIKISFYNVDNGKQIGDLIWTKNATYNNDFNNFICHWNEKVKANFDLKRLREIYNNILIFFEVINNENIPVCWAFMKLFTESSANVDKKLKLQLFEYQAAKHSCFSFKFKKEKILSDDVSIFEQWQMPKRKLPSVLNIYLKDINLNSKEIENEDKEDVKVNRIQVLSANENLQRYWRKVPGQACKVPNQIFRKIPLQDKGSLNVQFSHDGNYIAFSEISHNGHILHIHKFPEMTEIFMMLEHSDIIHDMDWSKQKQRNQQYLVTASADFTAIVWKLLEDSYSYSILPHPAFVYASKFLKIDDSEILHVVTACRDNIIRIWRNRGGLESFELCQELKHPKSSQFTFITSLTTKSVDAFYSSSSMGDIIEWTMNDANEYQLNRHFIFDEIRGRIIQSLEINPRGNKIYFRLQDAQNVESSNAIFALGIATGSLIQRFYELSSKSETRLKISPCGTQIYSTNGPSIRYYKMINRNIVASENNENALVINCPLGDRGFISSIDYHPKDFFLACAVYGGNPGCIIIFNFESYNEKDSIEDVKVGSQESILRKSYEFKQIGVYSDIIKRLDEVFLAPLANQPDTSEILKIQEFNQPAEDNTFTVQTNSKRSKTYTVSQGPATFTIQKGGTYEIQKNDGTDDDETTISESFN</sequence>
<organism evidence="2 3">
    <name type="scientific">Chironomus riparius</name>
    <dbReference type="NCBI Taxonomy" id="315576"/>
    <lineage>
        <taxon>Eukaryota</taxon>
        <taxon>Metazoa</taxon>
        <taxon>Ecdysozoa</taxon>
        <taxon>Arthropoda</taxon>
        <taxon>Hexapoda</taxon>
        <taxon>Insecta</taxon>
        <taxon>Pterygota</taxon>
        <taxon>Neoptera</taxon>
        <taxon>Endopterygota</taxon>
        <taxon>Diptera</taxon>
        <taxon>Nematocera</taxon>
        <taxon>Chironomoidea</taxon>
        <taxon>Chironomidae</taxon>
        <taxon>Chironominae</taxon>
        <taxon>Chironomus</taxon>
    </lineage>
</organism>
<dbReference type="Gene3D" id="2.130.10.10">
    <property type="entry name" value="YVTN repeat-like/Quinoprotein amine dehydrogenase"/>
    <property type="match status" value="1"/>
</dbReference>
<feature type="region of interest" description="Disordered" evidence="1">
    <location>
        <begin position="211"/>
        <end position="286"/>
    </location>
</feature>
<dbReference type="SUPFAM" id="SSF50978">
    <property type="entry name" value="WD40 repeat-like"/>
    <property type="match status" value="1"/>
</dbReference>
<dbReference type="InterPro" id="IPR001680">
    <property type="entry name" value="WD40_rpt"/>
</dbReference>
<dbReference type="SMART" id="SM00320">
    <property type="entry name" value="WD40"/>
    <property type="match status" value="3"/>
</dbReference>
<dbReference type="GO" id="GO:0044458">
    <property type="term" value="P:motile cilium assembly"/>
    <property type="evidence" value="ECO:0007669"/>
    <property type="project" value="TreeGrafter"/>
</dbReference>
<feature type="compositionally biased region" description="Low complexity" evidence="1">
    <location>
        <begin position="232"/>
        <end position="252"/>
    </location>
</feature>
<protein>
    <submittedName>
        <fullName evidence="2">Uncharacterized protein</fullName>
    </submittedName>
</protein>
<feature type="compositionally biased region" description="Basic residues" evidence="1">
    <location>
        <begin position="257"/>
        <end position="273"/>
    </location>
</feature>
<evidence type="ECO:0000313" key="3">
    <source>
        <dbReference type="Proteomes" id="UP001153620"/>
    </source>
</evidence>
<evidence type="ECO:0000256" key="1">
    <source>
        <dbReference type="SAM" id="MobiDB-lite"/>
    </source>
</evidence>
<evidence type="ECO:0000313" key="2">
    <source>
        <dbReference type="EMBL" id="CAG9798856.1"/>
    </source>
</evidence>
<feature type="region of interest" description="Disordered" evidence="1">
    <location>
        <begin position="48"/>
        <end position="82"/>
    </location>
</feature>
<proteinExistence type="predicted"/>
<dbReference type="Proteomes" id="UP001153620">
    <property type="component" value="Chromosome 1"/>
</dbReference>
<dbReference type="InterPro" id="IPR052803">
    <property type="entry name" value="Cilium-Associated_Jouberin"/>
</dbReference>
<dbReference type="AlphaFoldDB" id="A0A9N9RIT6"/>
<dbReference type="OrthoDB" id="2096344at2759"/>
<dbReference type="InterPro" id="IPR036322">
    <property type="entry name" value="WD40_repeat_dom_sf"/>
</dbReference>
<dbReference type="PANTHER" id="PTHR44499">
    <property type="entry name" value="JOUBERIN"/>
    <property type="match status" value="1"/>
</dbReference>
<reference evidence="2" key="2">
    <citation type="submission" date="2022-10" db="EMBL/GenBank/DDBJ databases">
        <authorList>
            <consortium name="ENA_rothamsted_submissions"/>
            <consortium name="culmorum"/>
            <person name="King R."/>
        </authorList>
    </citation>
    <scope>NUCLEOTIDE SEQUENCE</scope>
</reference>
<accession>A0A9N9RIT6</accession>
<dbReference type="InterPro" id="IPR015943">
    <property type="entry name" value="WD40/YVTN_repeat-like_dom_sf"/>
</dbReference>
<keyword evidence="3" id="KW-1185">Reference proteome</keyword>
<dbReference type="GO" id="GO:0036064">
    <property type="term" value="C:ciliary basal body"/>
    <property type="evidence" value="ECO:0007669"/>
    <property type="project" value="TreeGrafter"/>
</dbReference>
<name>A0A9N9RIT6_9DIPT</name>
<feature type="region of interest" description="Disordered" evidence="1">
    <location>
        <begin position="949"/>
        <end position="968"/>
    </location>
</feature>
<dbReference type="PANTHER" id="PTHR44499:SF1">
    <property type="entry name" value="JOUBERIN"/>
    <property type="match status" value="1"/>
</dbReference>
<gene>
    <name evidence="2" type="ORF">CHIRRI_LOCUS1832</name>
</gene>
<reference evidence="2" key="1">
    <citation type="submission" date="2022-01" db="EMBL/GenBank/DDBJ databases">
        <authorList>
            <person name="King R."/>
        </authorList>
    </citation>
    <scope>NUCLEOTIDE SEQUENCE</scope>
</reference>